<dbReference type="InterPro" id="IPR037401">
    <property type="entry name" value="SnoaL-like"/>
</dbReference>
<sequence>MGQQHIAATLQQLVDRQEIRDCLHRYARGLDRKDLDLLRSAFHPDATDHHGGSVEYHPAAEALINDWERRDAHRSFSQHLLHNMSFDIEGDTAHVETYYQLVVGITPDAPTELPPLGLSGGRYVDRFERRDDEWRIARRVVIVEYASQLDERERAHHLLWARRSRRDPSYDRPLVSPSRDDEPAAS</sequence>
<feature type="domain" description="SnoaL-like" evidence="2">
    <location>
        <begin position="12"/>
        <end position="139"/>
    </location>
</feature>
<reference evidence="3 4" key="1">
    <citation type="submission" date="2019-09" db="EMBL/GenBank/DDBJ databases">
        <title>Phylogeny of genus Pseudoclavibacter and closely related genus.</title>
        <authorList>
            <person name="Li Y."/>
        </authorList>
    </citation>
    <scope>NUCLEOTIDE SEQUENCE [LARGE SCALE GENOMIC DNA]</scope>
    <source>
        <strain evidence="3 4">EGI 60007</strain>
    </source>
</reference>
<dbReference type="AlphaFoldDB" id="A0A6H9WQH6"/>
<dbReference type="RefSeq" id="WP_158029526.1">
    <property type="nucleotide sequence ID" value="NZ_BMHG01000001.1"/>
</dbReference>
<evidence type="ECO:0000313" key="4">
    <source>
        <dbReference type="Proteomes" id="UP000431744"/>
    </source>
</evidence>
<accession>A0A6H9WQH6</accession>
<protein>
    <submittedName>
        <fullName evidence="3">Nuclear transport factor 2 family protein</fullName>
    </submittedName>
</protein>
<evidence type="ECO:0000259" key="2">
    <source>
        <dbReference type="Pfam" id="PF13577"/>
    </source>
</evidence>
<feature type="region of interest" description="Disordered" evidence="1">
    <location>
        <begin position="166"/>
        <end position="186"/>
    </location>
</feature>
<keyword evidence="4" id="KW-1185">Reference proteome</keyword>
<comment type="caution">
    <text evidence="3">The sequence shown here is derived from an EMBL/GenBank/DDBJ whole genome shotgun (WGS) entry which is preliminary data.</text>
</comment>
<dbReference type="InterPro" id="IPR032710">
    <property type="entry name" value="NTF2-like_dom_sf"/>
</dbReference>
<gene>
    <name evidence="3" type="ORF">F8O04_11575</name>
</gene>
<name>A0A6H9WQH6_9MICO</name>
<dbReference type="Gene3D" id="3.10.450.50">
    <property type="match status" value="1"/>
</dbReference>
<dbReference type="Proteomes" id="UP000431744">
    <property type="component" value="Unassembled WGS sequence"/>
</dbReference>
<evidence type="ECO:0000313" key="3">
    <source>
        <dbReference type="EMBL" id="KAB1648331.1"/>
    </source>
</evidence>
<dbReference type="EMBL" id="WBJY01000002">
    <property type="protein sequence ID" value="KAB1648331.1"/>
    <property type="molecule type" value="Genomic_DNA"/>
</dbReference>
<proteinExistence type="predicted"/>
<dbReference type="SUPFAM" id="SSF54427">
    <property type="entry name" value="NTF2-like"/>
    <property type="match status" value="1"/>
</dbReference>
<organism evidence="3 4">
    <name type="scientific">Pseudoclavibacter endophyticus</name>
    <dbReference type="NCBI Taxonomy" id="1778590"/>
    <lineage>
        <taxon>Bacteria</taxon>
        <taxon>Bacillati</taxon>
        <taxon>Actinomycetota</taxon>
        <taxon>Actinomycetes</taxon>
        <taxon>Micrococcales</taxon>
        <taxon>Microbacteriaceae</taxon>
        <taxon>Pseudoclavibacter</taxon>
    </lineage>
</organism>
<dbReference type="OrthoDB" id="1492465at2"/>
<dbReference type="Pfam" id="PF13577">
    <property type="entry name" value="SnoaL_4"/>
    <property type="match status" value="1"/>
</dbReference>
<evidence type="ECO:0000256" key="1">
    <source>
        <dbReference type="SAM" id="MobiDB-lite"/>
    </source>
</evidence>
<dbReference type="CDD" id="cd00531">
    <property type="entry name" value="NTF2_like"/>
    <property type="match status" value="1"/>
</dbReference>